<dbReference type="InterPro" id="IPR036514">
    <property type="entry name" value="SGNH_hydro_sf"/>
</dbReference>
<evidence type="ECO:0000313" key="3">
    <source>
        <dbReference type="EMBL" id="RHZ89789.1"/>
    </source>
</evidence>
<gene>
    <name evidence="3" type="ORF">Glove_10g12</name>
</gene>
<name>A0A397JN62_9GLOM</name>
<evidence type="ECO:0000313" key="4">
    <source>
        <dbReference type="Proteomes" id="UP000266861"/>
    </source>
</evidence>
<keyword evidence="1" id="KW-0378">Hydrolase</keyword>
<protein>
    <recommendedName>
        <fullName evidence="5">Carbohydrate esterase family 16 protein</fullName>
    </recommendedName>
</protein>
<reference evidence="3 4" key="1">
    <citation type="submission" date="2018-08" db="EMBL/GenBank/DDBJ databases">
        <title>Genome and evolution of the arbuscular mycorrhizal fungus Diversispora epigaea (formerly Glomus versiforme) and its bacterial endosymbionts.</title>
        <authorList>
            <person name="Sun X."/>
            <person name="Fei Z."/>
            <person name="Harrison M."/>
        </authorList>
    </citation>
    <scope>NUCLEOTIDE SEQUENCE [LARGE SCALE GENOMIC DNA]</scope>
    <source>
        <strain evidence="3 4">IT104</strain>
    </source>
</reference>
<proteinExistence type="predicted"/>
<feature type="transmembrane region" description="Helical" evidence="2">
    <location>
        <begin position="6"/>
        <end position="31"/>
    </location>
</feature>
<dbReference type="Proteomes" id="UP000266861">
    <property type="component" value="Unassembled WGS sequence"/>
</dbReference>
<dbReference type="AlphaFoldDB" id="A0A397JN62"/>
<keyword evidence="4" id="KW-1185">Reference proteome</keyword>
<keyword evidence="2" id="KW-1133">Transmembrane helix</keyword>
<comment type="caution">
    <text evidence="3">The sequence shown here is derived from an EMBL/GenBank/DDBJ whole genome shotgun (WGS) entry which is preliminary data.</text>
</comment>
<organism evidence="3 4">
    <name type="scientific">Diversispora epigaea</name>
    <dbReference type="NCBI Taxonomy" id="1348612"/>
    <lineage>
        <taxon>Eukaryota</taxon>
        <taxon>Fungi</taxon>
        <taxon>Fungi incertae sedis</taxon>
        <taxon>Mucoromycota</taxon>
        <taxon>Glomeromycotina</taxon>
        <taxon>Glomeromycetes</taxon>
        <taxon>Diversisporales</taxon>
        <taxon>Diversisporaceae</taxon>
        <taxon>Diversispora</taxon>
    </lineage>
</organism>
<dbReference type="EMBL" id="PQFF01000008">
    <property type="protein sequence ID" value="RHZ89789.1"/>
    <property type="molecule type" value="Genomic_DNA"/>
</dbReference>
<evidence type="ECO:0000256" key="1">
    <source>
        <dbReference type="ARBA" id="ARBA00022801"/>
    </source>
</evidence>
<evidence type="ECO:0000256" key="2">
    <source>
        <dbReference type="SAM" id="Phobius"/>
    </source>
</evidence>
<dbReference type="OrthoDB" id="1600564at2759"/>
<sequence>MLKGRIQTSAILIFIFIVGFISATVISLLVLRDKRRQTNGAVTDENIYKNLTTNNNNTVSYNNSVPSVAEQVKSFFPNVSHYPLHTLYIFWTGSNDYVNIFDYITHTEIINSLLNSISLLSSSGARKFLILNLPPLHRAPYYNNDESLFDTWGFLERIINDPQAYGLKDVVNTCLNVNYVREKEEEKVKRGRNSLDLRNKIVEYNKNGNIETYHYNDNHDNHNNAAIKRHNRNTKCDNNNNNNKINNNNNYNDDETIFNYLNSSSQMVYENPDEYLWWDEGHPIKKVHKLLALEVESFLRSSKGNCLYLIN</sequence>
<dbReference type="GO" id="GO:0016787">
    <property type="term" value="F:hydrolase activity"/>
    <property type="evidence" value="ECO:0007669"/>
    <property type="project" value="UniProtKB-KW"/>
</dbReference>
<dbReference type="Gene3D" id="3.40.50.1110">
    <property type="entry name" value="SGNH hydrolase"/>
    <property type="match status" value="1"/>
</dbReference>
<evidence type="ECO:0008006" key="5">
    <source>
        <dbReference type="Google" id="ProtNLM"/>
    </source>
</evidence>
<dbReference type="PANTHER" id="PTHR45648:SF22">
    <property type="entry name" value="GDSL LIPASE_ACYLHYDROLASE FAMILY PROTEIN (AFU_ORTHOLOGUE AFUA_4G14700)"/>
    <property type="match status" value="1"/>
</dbReference>
<accession>A0A397JN62</accession>
<dbReference type="InterPro" id="IPR051058">
    <property type="entry name" value="GDSL_Est/Lipase"/>
</dbReference>
<dbReference type="PANTHER" id="PTHR45648">
    <property type="entry name" value="GDSL LIPASE/ACYLHYDROLASE FAMILY PROTEIN (AFU_ORTHOLOGUE AFUA_4G14700)"/>
    <property type="match status" value="1"/>
</dbReference>
<keyword evidence="2" id="KW-0812">Transmembrane</keyword>
<keyword evidence="2" id="KW-0472">Membrane</keyword>